<dbReference type="EMBL" id="JAJNDB010000002">
    <property type="protein sequence ID" value="MCD2194353.1"/>
    <property type="molecule type" value="Genomic_DNA"/>
</dbReference>
<evidence type="ECO:0000313" key="4">
    <source>
        <dbReference type="Proteomes" id="UP001199469"/>
    </source>
</evidence>
<keyword evidence="2" id="KW-1133">Transmembrane helix</keyword>
<evidence type="ECO:0008006" key="5">
    <source>
        <dbReference type="Google" id="ProtNLM"/>
    </source>
</evidence>
<evidence type="ECO:0000256" key="1">
    <source>
        <dbReference type="SAM" id="MobiDB-lite"/>
    </source>
</evidence>
<comment type="caution">
    <text evidence="3">The sequence shown here is derived from an EMBL/GenBank/DDBJ whole genome shotgun (WGS) entry which is preliminary data.</text>
</comment>
<keyword evidence="2" id="KW-0812">Transmembrane</keyword>
<organism evidence="3 4">
    <name type="scientific">Actinomycetospora endophytica</name>
    <dbReference type="NCBI Taxonomy" id="2291215"/>
    <lineage>
        <taxon>Bacteria</taxon>
        <taxon>Bacillati</taxon>
        <taxon>Actinomycetota</taxon>
        <taxon>Actinomycetes</taxon>
        <taxon>Pseudonocardiales</taxon>
        <taxon>Pseudonocardiaceae</taxon>
        <taxon>Actinomycetospora</taxon>
    </lineage>
</organism>
<keyword evidence="4" id="KW-1185">Reference proteome</keyword>
<feature type="compositionally biased region" description="Basic and acidic residues" evidence="1">
    <location>
        <begin position="14"/>
        <end position="28"/>
    </location>
</feature>
<sequence>MTAPGGRRTPSRPAGDDAGERPDRRATWWPPAERRRRVDLLAIALIVVAAVVGTLLVLRAGDESGTTVTPAPAPLAPPVEGPVPTALVQAWRAPNPAGAPPGADLLAGPTTAGPVVATGRTDPDGFGVVTGLDAATGAQAWEYRRPNPLCTLGTGFGDVLALFRTTSPVGTFCSDVATMDPSTGQRGPTRNSDVRPGTRLLSDGSHVTATGRDYLEVWRDDLVATLEYGQLQNPVQSTPQPRASCPHVSVAAGADTVAVLERCAAEPSDRLSLLSANPSEYDKPEDRFSVLSGVTGGRLVAVADDRTALEAPDGTLRVYDSAGTPIGTVPLGPAAGPVAGAASETATDPPGQSTGVRQAGPVLLWWTGTATVGLDPSTLLPRWTLPNTLGPGAAVPNGVPGAPTTVLVPVQGGLAVVDAATGAPRPTIPVDRRADPPGPVGVEVVGTTVVEQRGTSVVGLRPPR</sequence>
<evidence type="ECO:0000256" key="2">
    <source>
        <dbReference type="SAM" id="Phobius"/>
    </source>
</evidence>
<gene>
    <name evidence="3" type="ORF">LQ327_13320</name>
</gene>
<feature type="transmembrane region" description="Helical" evidence="2">
    <location>
        <begin position="40"/>
        <end position="58"/>
    </location>
</feature>
<evidence type="ECO:0000313" key="3">
    <source>
        <dbReference type="EMBL" id="MCD2194353.1"/>
    </source>
</evidence>
<reference evidence="3 4" key="1">
    <citation type="submission" date="2021-11" db="EMBL/GenBank/DDBJ databases">
        <title>Draft genome sequence of Actinomycetospora sp. SF1 isolated from the rhizosphere soil.</title>
        <authorList>
            <person name="Duangmal K."/>
            <person name="Chantavorakit T."/>
        </authorList>
    </citation>
    <scope>NUCLEOTIDE SEQUENCE [LARGE SCALE GENOMIC DNA]</scope>
    <source>
        <strain evidence="3 4">TBRC 5722</strain>
    </source>
</reference>
<dbReference type="SUPFAM" id="SSF50998">
    <property type="entry name" value="Quinoprotein alcohol dehydrogenase-like"/>
    <property type="match status" value="1"/>
</dbReference>
<protein>
    <recommendedName>
        <fullName evidence="5">Pyrroloquinoline-quinone binding quinoprotein</fullName>
    </recommendedName>
</protein>
<dbReference type="InterPro" id="IPR011047">
    <property type="entry name" value="Quinoprotein_ADH-like_sf"/>
</dbReference>
<accession>A0ABS8P8K6</accession>
<feature type="region of interest" description="Disordered" evidence="1">
    <location>
        <begin position="1"/>
        <end position="28"/>
    </location>
</feature>
<dbReference type="Proteomes" id="UP001199469">
    <property type="component" value="Unassembled WGS sequence"/>
</dbReference>
<dbReference type="RefSeq" id="WP_230734258.1">
    <property type="nucleotide sequence ID" value="NZ_JAJNDB010000002.1"/>
</dbReference>
<proteinExistence type="predicted"/>
<name>A0ABS8P8K6_9PSEU</name>
<keyword evidence="2" id="KW-0472">Membrane</keyword>